<dbReference type="EMBL" id="BMQQ01000005">
    <property type="protein sequence ID" value="GGT25481.1"/>
    <property type="molecule type" value="Genomic_DNA"/>
</dbReference>
<gene>
    <name evidence="2" type="ORF">GCM10014713_18060</name>
</gene>
<keyword evidence="1" id="KW-0812">Transmembrane</keyword>
<proteinExistence type="predicted"/>
<reference evidence="2" key="1">
    <citation type="journal article" date="2014" name="Int. J. Syst. Evol. Microbiol.">
        <title>Complete genome sequence of Corynebacterium casei LMG S-19264T (=DSM 44701T), isolated from a smear-ripened cheese.</title>
        <authorList>
            <consortium name="US DOE Joint Genome Institute (JGI-PGF)"/>
            <person name="Walter F."/>
            <person name="Albersmeier A."/>
            <person name="Kalinowski J."/>
            <person name="Ruckert C."/>
        </authorList>
    </citation>
    <scope>NUCLEOTIDE SEQUENCE</scope>
    <source>
        <strain evidence="2">JCM 3172</strain>
    </source>
</reference>
<accession>A0A918LN18</accession>
<keyword evidence="3" id="KW-1185">Reference proteome</keyword>
<feature type="transmembrane region" description="Helical" evidence="1">
    <location>
        <begin position="40"/>
        <end position="59"/>
    </location>
</feature>
<keyword evidence="1" id="KW-1133">Transmembrane helix</keyword>
<organism evidence="2 3">
    <name type="scientific">Streptomyces purpureus</name>
    <dbReference type="NCBI Taxonomy" id="1951"/>
    <lineage>
        <taxon>Bacteria</taxon>
        <taxon>Bacillati</taxon>
        <taxon>Actinomycetota</taxon>
        <taxon>Actinomycetes</taxon>
        <taxon>Kitasatosporales</taxon>
        <taxon>Streptomycetaceae</taxon>
        <taxon>Streptomyces</taxon>
    </lineage>
</organism>
<evidence type="ECO:0000313" key="3">
    <source>
        <dbReference type="Proteomes" id="UP000619486"/>
    </source>
</evidence>
<evidence type="ECO:0000256" key="1">
    <source>
        <dbReference type="SAM" id="Phobius"/>
    </source>
</evidence>
<dbReference type="AlphaFoldDB" id="A0A918LN18"/>
<reference evidence="2" key="2">
    <citation type="submission" date="2020-09" db="EMBL/GenBank/DDBJ databases">
        <authorList>
            <person name="Sun Q."/>
            <person name="Ohkuma M."/>
        </authorList>
    </citation>
    <scope>NUCLEOTIDE SEQUENCE</scope>
    <source>
        <strain evidence="2">JCM 3172</strain>
    </source>
</reference>
<dbReference type="Proteomes" id="UP000619486">
    <property type="component" value="Unassembled WGS sequence"/>
</dbReference>
<comment type="caution">
    <text evidence="2">The sequence shown here is derived from an EMBL/GenBank/DDBJ whole genome shotgun (WGS) entry which is preliminary data.</text>
</comment>
<protein>
    <submittedName>
        <fullName evidence="2">Uncharacterized protein</fullName>
    </submittedName>
</protein>
<name>A0A918LN18_9ACTN</name>
<feature type="transmembrane region" description="Helical" evidence="1">
    <location>
        <begin position="65"/>
        <end position="85"/>
    </location>
</feature>
<sequence length="107" mass="11661">MENEDLVRSGDDDDSARRYRSDLQADREAVRDSLRVDLPAAHMGAALSLVATVVLGAVFELRWAVVLVAVLGGWFSIALLVVLLGGGRGVDALQRAYRATFGWGNWF</sequence>
<evidence type="ECO:0000313" key="2">
    <source>
        <dbReference type="EMBL" id="GGT25481.1"/>
    </source>
</evidence>
<keyword evidence="1" id="KW-0472">Membrane</keyword>